<dbReference type="Pfam" id="PF00593">
    <property type="entry name" value="TonB_dep_Rec_b-barrel"/>
    <property type="match status" value="1"/>
</dbReference>
<evidence type="ECO:0000259" key="13">
    <source>
        <dbReference type="Pfam" id="PF00593"/>
    </source>
</evidence>
<dbReference type="Gene3D" id="2.40.170.20">
    <property type="entry name" value="TonB-dependent receptor, beta-barrel domain"/>
    <property type="match status" value="1"/>
</dbReference>
<evidence type="ECO:0000256" key="5">
    <source>
        <dbReference type="ARBA" id="ARBA00022729"/>
    </source>
</evidence>
<feature type="domain" description="TonB-dependent receptor-like beta-barrel" evidence="13">
    <location>
        <begin position="304"/>
        <end position="849"/>
    </location>
</feature>
<evidence type="ECO:0000256" key="1">
    <source>
        <dbReference type="ARBA" id="ARBA00004571"/>
    </source>
</evidence>
<feature type="signal peptide" evidence="12">
    <location>
        <begin position="1"/>
        <end position="23"/>
    </location>
</feature>
<dbReference type="InterPro" id="IPR037066">
    <property type="entry name" value="Plug_dom_sf"/>
</dbReference>
<reference evidence="15 16" key="1">
    <citation type="submission" date="2019-03" db="EMBL/GenBank/DDBJ databases">
        <title>Genomic Encyclopedia of Type Strains, Phase IV (KMG-IV): sequencing the most valuable type-strain genomes for metagenomic binning, comparative biology and taxonomic classification.</title>
        <authorList>
            <person name="Goeker M."/>
        </authorList>
    </citation>
    <scope>NUCLEOTIDE SEQUENCE [LARGE SCALE GENOMIC DNA]</scope>
    <source>
        <strain evidence="15 16">DSM 28231</strain>
    </source>
</reference>
<accession>A0A4R2MX16</accession>
<keyword evidence="3 9" id="KW-1134">Transmembrane beta strand</keyword>
<evidence type="ECO:0000259" key="14">
    <source>
        <dbReference type="Pfam" id="PF07715"/>
    </source>
</evidence>
<evidence type="ECO:0000256" key="2">
    <source>
        <dbReference type="ARBA" id="ARBA00022448"/>
    </source>
</evidence>
<name>A0A4R2MX16_9PAST</name>
<evidence type="ECO:0000256" key="7">
    <source>
        <dbReference type="ARBA" id="ARBA00023136"/>
    </source>
</evidence>
<dbReference type="PANTHER" id="PTHR30069:SF50">
    <property type="entry name" value="TONB-DEPENDENT RECEPTOR HI_1217-RELATED"/>
    <property type="match status" value="1"/>
</dbReference>
<proteinExistence type="inferred from homology"/>
<evidence type="ECO:0000256" key="10">
    <source>
        <dbReference type="PROSITE-ProRule" id="PRU10144"/>
    </source>
</evidence>
<gene>
    <name evidence="15" type="ORF">EV697_104101</name>
</gene>
<dbReference type="Pfam" id="PF07715">
    <property type="entry name" value="Plug"/>
    <property type="match status" value="1"/>
</dbReference>
<keyword evidence="5 12" id="KW-0732">Signal</keyword>
<feature type="domain" description="TonB-dependent receptor plug" evidence="14">
    <location>
        <begin position="52"/>
        <end position="160"/>
    </location>
</feature>
<dbReference type="GO" id="GO:0009279">
    <property type="term" value="C:cell outer membrane"/>
    <property type="evidence" value="ECO:0007669"/>
    <property type="project" value="UniProtKB-SubCell"/>
</dbReference>
<keyword evidence="7 9" id="KW-0472">Membrane</keyword>
<dbReference type="Gene3D" id="2.170.130.10">
    <property type="entry name" value="TonB-dependent receptor, plug domain"/>
    <property type="match status" value="1"/>
</dbReference>
<dbReference type="AlphaFoldDB" id="A0A4R2MX16"/>
<dbReference type="OrthoDB" id="6046653at2"/>
<evidence type="ECO:0000256" key="12">
    <source>
        <dbReference type="SAM" id="SignalP"/>
    </source>
</evidence>
<dbReference type="RefSeq" id="WP_132023876.1">
    <property type="nucleotide sequence ID" value="NZ_CP016605.1"/>
</dbReference>
<protein>
    <submittedName>
        <fullName evidence="15">Hemoglobin/transferrin/lactoferrin receptor protein</fullName>
    </submittedName>
</protein>
<keyword evidence="8 9" id="KW-0998">Cell outer membrane</keyword>
<dbReference type="PROSITE" id="PS52016">
    <property type="entry name" value="TONB_DEPENDENT_REC_3"/>
    <property type="match status" value="1"/>
</dbReference>
<dbReference type="PANTHER" id="PTHR30069">
    <property type="entry name" value="TONB-DEPENDENT OUTER MEMBRANE RECEPTOR"/>
    <property type="match status" value="1"/>
</dbReference>
<sequence length="906" mass="102624">MNKLIKTSIASILITNMLSIAHADDGTSTELDAIEVISQKFKEKDEAYKKTGAVSIRDEINKSSKDLDAIIRSTPGTFTQMNKAAGAVSVNIRGATGLGRVNTMIDGVTQTFYSSGGDTGTKGGGAGSQFGAAIDPLFLTSVEINRGSFKSSSNGNALMGSANFKTIGVDDVLRLDKNIGGIIKYSNGDNDLKPEYMAAVAGKRIFDYGGSLGFLYGYSRKTITQDYLVGGGETHQEISKKNTEIISEEYRKAYDDEPPYDIRPFDPEKVKQKPQSHLVKLEYVDDYSTLGLQYRKLTNHLAGRSIKSDTKQINYNLIIPNNDFINLNLLYSQNKNSQNYDIGSTIIDRKIQKPLQGRNKSISFDINNSFKFNLPFETNFTMTSGMNWLKNDYSRNRYPDELRIFKVCEDDPECVTSLGELNPKGKTNLYTKVNASLPTNSFFPQGDQKNRTIYFNNKFEWKMFTLDYNVNLVKSKNKGQILTSVDQEYHKIQSKMDRLYDMYDDLSPTEQAKEFAQKILNEANKLSKDLDAFDKKYEWDFDDEEFKKRPTFVNYKQVKNTFKNYSVTLTANMNNYFTPFISYSKTHRAPTVQEMFFSSLADAGVNLNLKPETARTQQIGFNGFMEGAITDADKIGYKVTAYKTRIDDFIHNVYSYKSIRGINPIHGSQIVPALQHRNHDQLVTMKGFEAEFSYDMGRFFANLSYARQRTNQPASYSDIPRTASNADEEQAEAQSFGLTKVTILPNSYGSLELGTRLFDNKVTIGAIAKYYGKSKRTKFDSIEVCRGGGRVYFDKVRNRPVCPGKKDISDRIGGIAEYEEIDSQPMVYDFYVMYEPTENLMLKLNVDNITDVRYANPLDANNDSASQYSKLIHADKNAEGDYYYTKEFQNNFARGRTFKFSLSYKF</sequence>
<keyword evidence="2 9" id="KW-0813">Transport</keyword>
<dbReference type="SUPFAM" id="SSF56935">
    <property type="entry name" value="Porins"/>
    <property type="match status" value="1"/>
</dbReference>
<organism evidence="15 16">
    <name type="scientific">Bisgaardia hudsonensis</name>
    <dbReference type="NCBI Taxonomy" id="109472"/>
    <lineage>
        <taxon>Bacteria</taxon>
        <taxon>Pseudomonadati</taxon>
        <taxon>Pseudomonadota</taxon>
        <taxon>Gammaproteobacteria</taxon>
        <taxon>Pasteurellales</taxon>
        <taxon>Pasteurellaceae</taxon>
        <taxon>Bisgaardia</taxon>
    </lineage>
</organism>
<dbReference type="InterPro" id="IPR010917">
    <property type="entry name" value="TonB_rcpt_CS"/>
</dbReference>
<keyword evidence="6 11" id="KW-0798">TonB box</keyword>
<dbReference type="Proteomes" id="UP000294841">
    <property type="component" value="Unassembled WGS sequence"/>
</dbReference>
<feature type="chain" id="PRO_5020447376" evidence="12">
    <location>
        <begin position="24"/>
        <end position="906"/>
    </location>
</feature>
<dbReference type="InterPro" id="IPR000531">
    <property type="entry name" value="Beta-barrel_TonB"/>
</dbReference>
<evidence type="ECO:0000256" key="6">
    <source>
        <dbReference type="ARBA" id="ARBA00023077"/>
    </source>
</evidence>
<evidence type="ECO:0000256" key="8">
    <source>
        <dbReference type="ARBA" id="ARBA00023237"/>
    </source>
</evidence>
<keyword evidence="4 9" id="KW-0812">Transmembrane</keyword>
<dbReference type="GO" id="GO:0044718">
    <property type="term" value="P:siderophore transmembrane transport"/>
    <property type="evidence" value="ECO:0007669"/>
    <property type="project" value="TreeGrafter"/>
</dbReference>
<dbReference type="InterPro" id="IPR036942">
    <property type="entry name" value="Beta-barrel_TonB_sf"/>
</dbReference>
<evidence type="ECO:0000313" key="16">
    <source>
        <dbReference type="Proteomes" id="UP000294841"/>
    </source>
</evidence>
<evidence type="ECO:0000256" key="3">
    <source>
        <dbReference type="ARBA" id="ARBA00022452"/>
    </source>
</evidence>
<evidence type="ECO:0000256" key="9">
    <source>
        <dbReference type="PROSITE-ProRule" id="PRU01360"/>
    </source>
</evidence>
<dbReference type="EMBL" id="SLXI01000004">
    <property type="protein sequence ID" value="TCP12295.1"/>
    <property type="molecule type" value="Genomic_DNA"/>
</dbReference>
<dbReference type="GO" id="GO:0015344">
    <property type="term" value="F:siderophore uptake transmembrane transporter activity"/>
    <property type="evidence" value="ECO:0007669"/>
    <property type="project" value="TreeGrafter"/>
</dbReference>
<comment type="caution">
    <text evidence="15">The sequence shown here is derived from an EMBL/GenBank/DDBJ whole genome shotgun (WGS) entry which is preliminary data.</text>
</comment>
<keyword evidence="15" id="KW-0675">Receptor</keyword>
<keyword evidence="16" id="KW-1185">Reference proteome</keyword>
<dbReference type="InterPro" id="IPR039426">
    <property type="entry name" value="TonB-dep_rcpt-like"/>
</dbReference>
<comment type="similarity">
    <text evidence="9 11">Belongs to the TonB-dependent receptor family.</text>
</comment>
<dbReference type="InterPro" id="IPR012910">
    <property type="entry name" value="Plug_dom"/>
</dbReference>
<comment type="subcellular location">
    <subcellularLocation>
        <location evidence="1 9">Cell outer membrane</location>
        <topology evidence="1 9">Multi-pass membrane protein</topology>
    </subcellularLocation>
</comment>
<evidence type="ECO:0000256" key="11">
    <source>
        <dbReference type="RuleBase" id="RU003357"/>
    </source>
</evidence>
<dbReference type="PROSITE" id="PS01156">
    <property type="entry name" value="TONB_DEPENDENT_REC_2"/>
    <property type="match status" value="1"/>
</dbReference>
<evidence type="ECO:0000256" key="4">
    <source>
        <dbReference type="ARBA" id="ARBA00022692"/>
    </source>
</evidence>
<feature type="short sequence motif" description="TonB C-terminal box" evidence="10">
    <location>
        <begin position="889"/>
        <end position="906"/>
    </location>
</feature>
<evidence type="ECO:0000313" key="15">
    <source>
        <dbReference type="EMBL" id="TCP12295.1"/>
    </source>
</evidence>